<proteinExistence type="predicted"/>
<name>A0A6G4A0G2_9BACL</name>
<organism evidence="1">
    <name type="scientific">Paenibacillus sp. SYP-B3998</name>
    <dbReference type="NCBI Taxonomy" id="2678564"/>
    <lineage>
        <taxon>Bacteria</taxon>
        <taxon>Bacillati</taxon>
        <taxon>Bacillota</taxon>
        <taxon>Bacilli</taxon>
        <taxon>Bacillales</taxon>
        <taxon>Paenibacillaceae</taxon>
        <taxon>Paenibacillus</taxon>
    </lineage>
</organism>
<dbReference type="EMBL" id="JAAIKC010000006">
    <property type="protein sequence ID" value="NEW07840.1"/>
    <property type="molecule type" value="Genomic_DNA"/>
</dbReference>
<evidence type="ECO:0000313" key="1">
    <source>
        <dbReference type="EMBL" id="NEW07840.1"/>
    </source>
</evidence>
<dbReference type="RefSeq" id="WP_163949504.1">
    <property type="nucleotide sequence ID" value="NZ_JAAIKC010000006.1"/>
</dbReference>
<dbReference type="AlphaFoldDB" id="A0A6G4A0G2"/>
<protein>
    <submittedName>
        <fullName evidence="1">Uncharacterized protein</fullName>
    </submittedName>
</protein>
<gene>
    <name evidence="1" type="ORF">GK047_17715</name>
</gene>
<comment type="caution">
    <text evidence="1">The sequence shown here is derived from an EMBL/GenBank/DDBJ whole genome shotgun (WGS) entry which is preliminary data.</text>
</comment>
<accession>A0A6G4A0G2</accession>
<reference evidence="1" key="1">
    <citation type="submission" date="2020-02" db="EMBL/GenBank/DDBJ databases">
        <authorList>
            <person name="Shen X.-R."/>
            <person name="Zhang Y.-X."/>
        </authorList>
    </citation>
    <scope>NUCLEOTIDE SEQUENCE</scope>
    <source>
        <strain evidence="1">SYP-B3998</strain>
    </source>
</reference>
<sequence length="63" mass="6990">MKYIYNLTLPQKIGQMILCGFEDAQAPLQSASRCLLGLLNSQGRLLVSLGMNYSAGWRRGDDL</sequence>